<name>B5Y9W6_COPPD</name>
<reference evidence="1 2" key="2">
    <citation type="journal article" date="2014" name="Genome Announc.">
        <title>Complete Genome Sequence of Coprothermobacter proteolyticus DSM 5265.</title>
        <authorList>
            <person name="Alexiev A."/>
            <person name="Coil D.A."/>
            <person name="Badger J.H."/>
            <person name="Enticknap J."/>
            <person name="Ward N."/>
            <person name="Robb F.T."/>
            <person name="Eisen J.A."/>
        </authorList>
    </citation>
    <scope>NUCLEOTIDE SEQUENCE [LARGE SCALE GENOMIC DNA]</scope>
    <source>
        <strain evidence="2">ATCC 35245 / DSM 5265 / OCM 4 / BT</strain>
    </source>
</reference>
<evidence type="ECO:0000313" key="2">
    <source>
        <dbReference type="Proteomes" id="UP000001732"/>
    </source>
</evidence>
<dbReference type="KEGG" id="cpo:COPRO5265_1261"/>
<keyword evidence="2" id="KW-1185">Reference proteome</keyword>
<proteinExistence type="predicted"/>
<dbReference type="eggNOG" id="ENOG50330XY">
    <property type="taxonomic scope" value="Bacteria"/>
</dbReference>
<reference evidence="2" key="1">
    <citation type="submission" date="2008-08" db="EMBL/GenBank/DDBJ databases">
        <title>The complete genome sequence of Coprothermobacter proteolyticus strain ATCC 5245 / DSM 5265 / BT.</title>
        <authorList>
            <person name="Dodson R.J."/>
            <person name="Durkin A.S."/>
            <person name="Wu M."/>
            <person name="Eisen J."/>
            <person name="Sutton G."/>
        </authorList>
    </citation>
    <scope>NUCLEOTIDE SEQUENCE [LARGE SCALE GENOMIC DNA]</scope>
    <source>
        <strain evidence="2">ATCC 35245 / DSM 5265 / OCM 4 / BT</strain>
    </source>
</reference>
<evidence type="ECO:0008006" key="3">
    <source>
        <dbReference type="Google" id="ProtNLM"/>
    </source>
</evidence>
<dbReference type="Pfam" id="PF05402">
    <property type="entry name" value="PqqD"/>
    <property type="match status" value="1"/>
</dbReference>
<sequence>MPVKKKHVHWVDEGEIIKLKIYRNHWYDALMHRLFKTPLEITIDLDKVGSEVWRLINGEDDIKTIGLKLKERLGDEVEPLFPRLVTFVTYLYNGNLIYYKKPDLKDKESL</sequence>
<evidence type="ECO:0000313" key="1">
    <source>
        <dbReference type="EMBL" id="ACI17843.1"/>
    </source>
</evidence>
<accession>B5Y9W6</accession>
<protein>
    <recommendedName>
        <fullName evidence="3">Coenzyme PQQ synthesis protein D (PqqD)</fullName>
    </recommendedName>
</protein>
<dbReference type="EMBL" id="CP001145">
    <property type="protein sequence ID" value="ACI17843.1"/>
    <property type="molecule type" value="Genomic_DNA"/>
</dbReference>
<dbReference type="InterPro" id="IPR008792">
    <property type="entry name" value="PQQD"/>
</dbReference>
<dbReference type="AlphaFoldDB" id="B5Y9W6"/>
<gene>
    <name evidence="1" type="ordered locus">COPRO5265_1261</name>
</gene>
<organism evidence="1 2">
    <name type="scientific">Coprothermobacter proteolyticus (strain ATCC 35245 / DSM 5265 / OCM 4 / BT)</name>
    <dbReference type="NCBI Taxonomy" id="309798"/>
    <lineage>
        <taxon>Bacteria</taxon>
        <taxon>Pseudomonadati</taxon>
        <taxon>Coprothermobacterota</taxon>
        <taxon>Coprothermobacteria</taxon>
        <taxon>Coprothermobacterales</taxon>
        <taxon>Coprothermobacteraceae</taxon>
        <taxon>Coprothermobacter</taxon>
    </lineage>
</organism>
<dbReference type="STRING" id="309798.COPRO5265_1261"/>
<dbReference type="Proteomes" id="UP000001732">
    <property type="component" value="Chromosome"/>
</dbReference>